<evidence type="ECO:0000313" key="4">
    <source>
        <dbReference type="Proteomes" id="UP001302486"/>
    </source>
</evidence>
<sequence>MSNSKHAHYRYNILDKCFRRRQKPMTFEELLSEVNEGIDELYPGESVQVRTLRSDIALFRNIEKGFGAPLSVQKDMGKEVYCYSDQNYSIAQKKLLPYEQYLIDAALQLLERYDENPKYDKLSEALVLFQDEEGVASIPNYDKILFYDKNEAYEGLSHLKPIFLAIRNKEVLNIIFQGFNDEQPKRFIFHPYVLKQYNQRWFVFGYNQTDNKMYWSIPLDDRLKQFEVTHELEFINDNTDWASFFNQMVGIRKQSITQEQPIPEKVVLRFNPNRLQYFKTKPIHPYWDEFTEEGKENQVFFETIINLELIQQLLSYGKDVEVIEPVSLKSKMKEHVEVMQEYYN</sequence>
<dbReference type="KEGG" id="hws:RNZ46_02760"/>
<dbReference type="RefSeq" id="WP_316983866.1">
    <property type="nucleotide sequence ID" value="NZ_CP136521.1"/>
</dbReference>
<reference evidence="4" key="1">
    <citation type="submission" date="2024-06" db="EMBL/GenBank/DDBJ databases">
        <title>Hwangdonia haimaensis gen. nov., sp. nov., a member of the family Flavobacteriaceae isolated from the haima cold seep.</title>
        <authorList>
            <person name="Li J."/>
        </authorList>
    </citation>
    <scope>NUCLEOTIDE SEQUENCE [LARGE SCALE GENOMIC DNA]</scope>
    <source>
        <strain evidence="4">SCSIO 19198</strain>
    </source>
</reference>
<dbReference type="Pfam" id="PF13280">
    <property type="entry name" value="WYL"/>
    <property type="match status" value="1"/>
</dbReference>
<dbReference type="EMBL" id="CP136521">
    <property type="protein sequence ID" value="WOD44192.1"/>
    <property type="molecule type" value="Genomic_DNA"/>
</dbReference>
<protein>
    <submittedName>
        <fullName evidence="3">WYL domain-containing protein</fullName>
    </submittedName>
</protein>
<feature type="domain" description="WYL" evidence="1">
    <location>
        <begin position="158"/>
        <end position="211"/>
    </location>
</feature>
<dbReference type="InterPro" id="IPR026881">
    <property type="entry name" value="WYL_dom"/>
</dbReference>
<proteinExistence type="predicted"/>
<evidence type="ECO:0000313" key="3">
    <source>
        <dbReference type="EMBL" id="WOD44192.1"/>
    </source>
</evidence>
<feature type="domain" description="WCX" evidence="2">
    <location>
        <begin position="263"/>
        <end position="337"/>
    </location>
</feature>
<gene>
    <name evidence="3" type="ORF">RNZ46_02760</name>
</gene>
<keyword evidence="4" id="KW-1185">Reference proteome</keyword>
<dbReference type="PANTHER" id="PTHR34580">
    <property type="match status" value="1"/>
</dbReference>
<dbReference type="Proteomes" id="UP001302486">
    <property type="component" value="Chromosome"/>
</dbReference>
<dbReference type="AlphaFoldDB" id="A0AA97HR37"/>
<evidence type="ECO:0000259" key="2">
    <source>
        <dbReference type="Pfam" id="PF25583"/>
    </source>
</evidence>
<dbReference type="InterPro" id="IPR051534">
    <property type="entry name" value="CBASS_pafABC_assoc_protein"/>
</dbReference>
<evidence type="ECO:0000259" key="1">
    <source>
        <dbReference type="Pfam" id="PF13280"/>
    </source>
</evidence>
<dbReference type="PANTHER" id="PTHR34580:SF9">
    <property type="entry name" value="SLL5097 PROTEIN"/>
    <property type="match status" value="1"/>
</dbReference>
<dbReference type="InterPro" id="IPR057727">
    <property type="entry name" value="WCX_dom"/>
</dbReference>
<organism evidence="3 4">
    <name type="scientific">Hwangdonia lutea</name>
    <dbReference type="NCBI Taxonomy" id="3075823"/>
    <lineage>
        <taxon>Bacteria</taxon>
        <taxon>Pseudomonadati</taxon>
        <taxon>Bacteroidota</taxon>
        <taxon>Flavobacteriia</taxon>
        <taxon>Flavobacteriales</taxon>
        <taxon>Flavobacteriaceae</taxon>
        <taxon>Hwangdonia</taxon>
    </lineage>
</organism>
<name>A0AA97HR37_9FLAO</name>
<accession>A0AA97HR37</accession>
<dbReference type="Pfam" id="PF25583">
    <property type="entry name" value="WCX"/>
    <property type="match status" value="1"/>
</dbReference>